<accession>A0A0R3VT85</accession>
<gene>
    <name evidence="3" type="ORF">TASK_LOCUS435</name>
</gene>
<name>A0A0R3VT85_TAEAS</name>
<dbReference type="Proteomes" id="UP000282613">
    <property type="component" value="Unassembled WGS sequence"/>
</dbReference>
<evidence type="ECO:0000313" key="3">
    <source>
        <dbReference type="EMBL" id="VDK20907.1"/>
    </source>
</evidence>
<reference evidence="5" key="1">
    <citation type="submission" date="2017-02" db="UniProtKB">
        <authorList>
            <consortium name="WormBaseParasite"/>
        </authorList>
    </citation>
    <scope>IDENTIFICATION</scope>
</reference>
<evidence type="ECO:0000313" key="4">
    <source>
        <dbReference type="Proteomes" id="UP000282613"/>
    </source>
</evidence>
<keyword evidence="4" id="KW-1185">Reference proteome</keyword>
<feature type="transmembrane region" description="Helical" evidence="2">
    <location>
        <begin position="299"/>
        <end position="326"/>
    </location>
</feature>
<protein>
    <submittedName>
        <fullName evidence="3 5">Uncharacterized protein</fullName>
    </submittedName>
</protein>
<sequence length="337" mass="37749">MVLTTLLFAMREVGTSTDITTMDEFVDTFTETLASWSSQSNTDVGRGRRSTDSSSSTQPSEYVNVNCNIMCIIETQGEESSHRQILVCTSGNKDNHRKGIPVRTTCVEHASGRLLHMIIAVPDASADYLDNDFAKAVSDAMHTMTPEPETLYLTIEIPLLTLHQNDFTALSSKVRRLSVYLGQAVHVDPNVLTALSLESFSLEGCRLKKTRVFQNESRRCDVNFLYTCPKIGELILSVDRTGWARLCSESSYNHSNTQYFEKQSVCGCNDYKSLLEALRNSKKAYSDPEHALDSEYKQLFLISLATNLILSFTLLIICLFTVIQCVQNYQGSNRNKA</sequence>
<feature type="region of interest" description="Disordered" evidence="1">
    <location>
        <begin position="37"/>
        <end position="59"/>
    </location>
</feature>
<dbReference type="OrthoDB" id="6232547at2759"/>
<keyword evidence="2" id="KW-0472">Membrane</keyword>
<organism evidence="5">
    <name type="scientific">Taenia asiatica</name>
    <name type="common">Asian tapeworm</name>
    <dbReference type="NCBI Taxonomy" id="60517"/>
    <lineage>
        <taxon>Eukaryota</taxon>
        <taxon>Metazoa</taxon>
        <taxon>Spiralia</taxon>
        <taxon>Lophotrochozoa</taxon>
        <taxon>Platyhelminthes</taxon>
        <taxon>Cestoda</taxon>
        <taxon>Eucestoda</taxon>
        <taxon>Cyclophyllidea</taxon>
        <taxon>Taeniidae</taxon>
        <taxon>Taenia</taxon>
    </lineage>
</organism>
<proteinExistence type="predicted"/>
<keyword evidence="2" id="KW-1133">Transmembrane helix</keyword>
<dbReference type="WBParaSite" id="TASK_0000043401-mRNA-1">
    <property type="protein sequence ID" value="TASK_0000043401-mRNA-1"/>
    <property type="gene ID" value="TASK_0000043401"/>
</dbReference>
<evidence type="ECO:0000256" key="2">
    <source>
        <dbReference type="SAM" id="Phobius"/>
    </source>
</evidence>
<evidence type="ECO:0000313" key="5">
    <source>
        <dbReference type="WBParaSite" id="TASK_0000043401-mRNA-1"/>
    </source>
</evidence>
<dbReference type="AlphaFoldDB" id="A0A0R3VT85"/>
<dbReference type="EMBL" id="UYRS01000054">
    <property type="protein sequence ID" value="VDK20907.1"/>
    <property type="molecule type" value="Genomic_DNA"/>
</dbReference>
<evidence type="ECO:0000256" key="1">
    <source>
        <dbReference type="SAM" id="MobiDB-lite"/>
    </source>
</evidence>
<reference evidence="3 4" key="2">
    <citation type="submission" date="2018-11" db="EMBL/GenBank/DDBJ databases">
        <authorList>
            <consortium name="Pathogen Informatics"/>
        </authorList>
    </citation>
    <scope>NUCLEOTIDE SEQUENCE [LARGE SCALE GENOMIC DNA]</scope>
</reference>
<keyword evidence="2" id="KW-0812">Transmembrane</keyword>